<protein>
    <submittedName>
        <fullName evidence="2">Uncharacterized protein</fullName>
    </submittedName>
</protein>
<keyword evidence="3" id="KW-1185">Reference proteome</keyword>
<feature type="non-terminal residue" evidence="2">
    <location>
        <position position="1"/>
    </location>
</feature>
<organism evidence="2 3">
    <name type="scientific">Culter alburnus</name>
    <name type="common">Topmouth culter</name>
    <dbReference type="NCBI Taxonomy" id="194366"/>
    <lineage>
        <taxon>Eukaryota</taxon>
        <taxon>Metazoa</taxon>
        <taxon>Chordata</taxon>
        <taxon>Craniata</taxon>
        <taxon>Vertebrata</taxon>
        <taxon>Euteleostomi</taxon>
        <taxon>Actinopterygii</taxon>
        <taxon>Neopterygii</taxon>
        <taxon>Teleostei</taxon>
        <taxon>Ostariophysi</taxon>
        <taxon>Cypriniformes</taxon>
        <taxon>Xenocyprididae</taxon>
        <taxon>Xenocypridinae</taxon>
        <taxon>Culter</taxon>
    </lineage>
</organism>
<evidence type="ECO:0000313" key="2">
    <source>
        <dbReference type="EMBL" id="KAK9967159.1"/>
    </source>
</evidence>
<keyword evidence="1" id="KW-1133">Transmembrane helix</keyword>
<keyword evidence="1" id="KW-0812">Transmembrane</keyword>
<dbReference type="EMBL" id="JAWDJR010000010">
    <property type="protein sequence ID" value="KAK9967159.1"/>
    <property type="molecule type" value="Genomic_DNA"/>
</dbReference>
<keyword evidence="1" id="KW-0472">Membrane</keyword>
<feature type="transmembrane region" description="Helical" evidence="1">
    <location>
        <begin position="101"/>
        <end position="123"/>
    </location>
</feature>
<sequence length="165" mass="18692">KGLPLLYIVLISAGSLLIVAAVVTCCICKKCRKTVQTWEEDRTDSALCKPTTRQKVRSLMTRSRCSQSVCSIRRSVSRRLWFIDSTVIVCIFSREQIKKHCLSAFFFFFAVNCLHLGVSFSILQNHFDFADLKTLVQIKSMALSIIVSTPDVCSVSYMTELHRSN</sequence>
<name>A0AAW2A3P0_CULAL</name>
<evidence type="ECO:0000256" key="1">
    <source>
        <dbReference type="SAM" id="Phobius"/>
    </source>
</evidence>
<comment type="caution">
    <text evidence="2">The sequence shown here is derived from an EMBL/GenBank/DDBJ whole genome shotgun (WGS) entry which is preliminary data.</text>
</comment>
<dbReference type="Proteomes" id="UP001479290">
    <property type="component" value="Unassembled WGS sequence"/>
</dbReference>
<gene>
    <name evidence="2" type="ORF">ABG768_001571</name>
</gene>
<dbReference type="AlphaFoldDB" id="A0AAW2A3P0"/>
<reference evidence="2 3" key="1">
    <citation type="submission" date="2024-05" db="EMBL/GenBank/DDBJ databases">
        <title>A high-quality chromosomal-level genome assembly of Topmouth culter (Culter alburnus).</title>
        <authorList>
            <person name="Zhao H."/>
        </authorList>
    </citation>
    <scope>NUCLEOTIDE SEQUENCE [LARGE SCALE GENOMIC DNA]</scope>
    <source>
        <strain evidence="2">CATC2023</strain>
        <tissue evidence="2">Muscle</tissue>
    </source>
</reference>
<accession>A0AAW2A3P0</accession>
<feature type="transmembrane region" description="Helical" evidence="1">
    <location>
        <begin position="6"/>
        <end position="28"/>
    </location>
</feature>
<proteinExistence type="predicted"/>
<evidence type="ECO:0000313" key="3">
    <source>
        <dbReference type="Proteomes" id="UP001479290"/>
    </source>
</evidence>